<keyword evidence="1" id="KW-1133">Transmembrane helix</keyword>
<feature type="transmembrane region" description="Helical" evidence="1">
    <location>
        <begin position="6"/>
        <end position="24"/>
    </location>
</feature>
<comment type="caution">
    <text evidence="2">The sequence shown here is derived from an EMBL/GenBank/DDBJ whole genome shotgun (WGS) entry which is preliminary data.</text>
</comment>
<dbReference type="EMBL" id="SRYM01000001">
    <property type="protein sequence ID" value="TGY63911.1"/>
    <property type="molecule type" value="Genomic_DNA"/>
</dbReference>
<evidence type="ECO:0000256" key="1">
    <source>
        <dbReference type="SAM" id="Phobius"/>
    </source>
</evidence>
<dbReference type="RefSeq" id="WP_135958600.1">
    <property type="nucleotide sequence ID" value="NZ_SRYM01000001.1"/>
</dbReference>
<dbReference type="AlphaFoldDB" id="A0A4S2F8Y3"/>
<name>A0A4S2F8Y3_PARDI</name>
<dbReference type="Proteomes" id="UP000310032">
    <property type="component" value="Unassembled WGS sequence"/>
</dbReference>
<sequence>MNTKNSFILLVSFMVFFVLVIMFYKSIGRDKNDGKDNGIVTSEVPKGFEEFNSSWFVKCQYRVFATYADSLYHFKIKAMMIGYLNEKNSTIDAKTIFIFKHSSGDSIKSRMMDFPLLSYESFKSFYDSNYKPHNDTIINLNYECVIHPEKSYNINKLQCEPFAFLDVNFNDAPALLVNRSDFSTPCQYFDVYGYNNNGVYKVEFAPFDAFKTQTNSWCLGYGTNIDYEKKEIIVPSLSPNSCSDFGIMINDHYILDENEQQFKHKRITEKYDFCE</sequence>
<evidence type="ECO:0000313" key="2">
    <source>
        <dbReference type="EMBL" id="TGY63911.1"/>
    </source>
</evidence>
<evidence type="ECO:0000313" key="3">
    <source>
        <dbReference type="Proteomes" id="UP000310032"/>
    </source>
</evidence>
<protein>
    <submittedName>
        <fullName evidence="2">Uncharacterized protein</fullName>
    </submittedName>
</protein>
<gene>
    <name evidence="2" type="ORF">E5342_00745</name>
</gene>
<accession>A0A4S2F8Y3</accession>
<organism evidence="2 3">
    <name type="scientific">Parabacteroides distasonis</name>
    <dbReference type="NCBI Taxonomy" id="823"/>
    <lineage>
        <taxon>Bacteria</taxon>
        <taxon>Pseudomonadati</taxon>
        <taxon>Bacteroidota</taxon>
        <taxon>Bacteroidia</taxon>
        <taxon>Bacteroidales</taxon>
        <taxon>Tannerellaceae</taxon>
        <taxon>Parabacteroides</taxon>
    </lineage>
</organism>
<keyword evidence="1" id="KW-0472">Membrane</keyword>
<keyword evidence="1" id="KW-0812">Transmembrane</keyword>
<proteinExistence type="predicted"/>
<reference evidence="2 3" key="1">
    <citation type="submission" date="2019-04" db="EMBL/GenBank/DDBJ databases">
        <title>Microbes associate with the intestines of laboratory mice.</title>
        <authorList>
            <person name="Navarre W."/>
            <person name="Wong E."/>
            <person name="Huang K."/>
            <person name="Tropini C."/>
            <person name="Ng K."/>
            <person name="Yu B."/>
        </authorList>
    </citation>
    <scope>NUCLEOTIDE SEQUENCE [LARGE SCALE GENOMIC DNA]</scope>
    <source>
        <strain evidence="2 3">NM39_I3</strain>
    </source>
</reference>